<dbReference type="SUPFAM" id="SSF103473">
    <property type="entry name" value="MFS general substrate transporter"/>
    <property type="match status" value="1"/>
</dbReference>
<feature type="transmembrane region" description="Helical" evidence="5">
    <location>
        <begin position="166"/>
        <end position="188"/>
    </location>
</feature>
<dbReference type="EMBL" id="JTDN01000002">
    <property type="protein sequence ID" value="KHL25131.1"/>
    <property type="molecule type" value="Genomic_DNA"/>
</dbReference>
<proteinExistence type="predicted"/>
<evidence type="ECO:0000259" key="6">
    <source>
        <dbReference type="PROSITE" id="PS50850"/>
    </source>
</evidence>
<keyword evidence="4 5" id="KW-0472">Membrane</keyword>
<protein>
    <submittedName>
        <fullName evidence="7">Hexuronate transporter</fullName>
    </submittedName>
</protein>
<sequence length="433" mass="46342">MEQGAAHGRRYRWVIVGLLLAATIINYVDRQMIGLLKPTLQEEFGWSEGDYANIVLWFQAAYAIGYLGFGATIDRIGAKAGYAFAFVIWTAAHIAHGLVSTVAGFSAVRFALGIGESGNFPAGLKAVAQWFPPKERAFATGIFNAGSNVGAIITPLLVPILTIAYGWQWTFIITGAVSLVWLVAWLVLYRNPPVDQSAYVAPPAPADNAIEAPAIAAAAATTPVGAPPKIGWLAVLRMRETWAFASAKFLTDPIWWLFLFWLPDFFNRRHGLELAQFGPPLVAIYLVADIGSVAGGWSSMRMMRGGMSQNKARKLTMLLCGLFVVPIIFAQYVDSLWGAVALIALAAAGHQAWSANLLTLPSDTIPQNGIGSAIGIGGAAGAIGGMFMAQFTGWVLDTTGSYWPVFLVAGTVYLLALGVIQLLVPRIPDRSAA</sequence>
<feature type="transmembrane region" description="Helical" evidence="5">
    <location>
        <begin position="242"/>
        <end position="262"/>
    </location>
</feature>
<feature type="transmembrane region" description="Helical" evidence="5">
    <location>
        <begin position="315"/>
        <end position="333"/>
    </location>
</feature>
<evidence type="ECO:0000313" key="7">
    <source>
        <dbReference type="EMBL" id="KHL25131.1"/>
    </source>
</evidence>
<evidence type="ECO:0000256" key="1">
    <source>
        <dbReference type="ARBA" id="ARBA00004141"/>
    </source>
</evidence>
<dbReference type="InterPro" id="IPR020846">
    <property type="entry name" value="MFS_dom"/>
</dbReference>
<dbReference type="PANTHER" id="PTHR11662">
    <property type="entry name" value="SOLUTE CARRIER FAMILY 17"/>
    <property type="match status" value="1"/>
</dbReference>
<dbReference type="InterPro" id="IPR036259">
    <property type="entry name" value="MFS_trans_sf"/>
</dbReference>
<organism evidence="7 8">
    <name type="scientific">Croceibacterium mercuriale</name>
    <dbReference type="NCBI Taxonomy" id="1572751"/>
    <lineage>
        <taxon>Bacteria</taxon>
        <taxon>Pseudomonadati</taxon>
        <taxon>Pseudomonadota</taxon>
        <taxon>Alphaproteobacteria</taxon>
        <taxon>Sphingomonadales</taxon>
        <taxon>Erythrobacteraceae</taxon>
        <taxon>Croceibacterium</taxon>
    </lineage>
</organism>
<dbReference type="STRING" id="1572751.PK98_12655"/>
<evidence type="ECO:0000256" key="4">
    <source>
        <dbReference type="ARBA" id="ARBA00023136"/>
    </source>
</evidence>
<feature type="transmembrane region" description="Helical" evidence="5">
    <location>
        <begin position="402"/>
        <end position="424"/>
    </location>
</feature>
<name>A0A0B2BZK8_9SPHN</name>
<reference evidence="7 8" key="1">
    <citation type="submission" date="2014-11" db="EMBL/GenBank/DDBJ databases">
        <title>Draft genome sequence of Kirrobacter mercurialis.</title>
        <authorList>
            <person name="Coil D.A."/>
            <person name="Eisen J.A."/>
        </authorList>
    </citation>
    <scope>NUCLEOTIDE SEQUENCE [LARGE SCALE GENOMIC DNA]</scope>
    <source>
        <strain evidence="7 8">Coronado</strain>
    </source>
</reference>
<accession>A0A0B2BZK8</accession>
<dbReference type="AlphaFoldDB" id="A0A0B2BZK8"/>
<evidence type="ECO:0000256" key="2">
    <source>
        <dbReference type="ARBA" id="ARBA00022692"/>
    </source>
</evidence>
<dbReference type="CDD" id="cd17319">
    <property type="entry name" value="MFS_ExuT_GudP_like"/>
    <property type="match status" value="1"/>
</dbReference>
<feature type="transmembrane region" description="Helical" evidence="5">
    <location>
        <begin position="370"/>
        <end position="396"/>
    </location>
</feature>
<dbReference type="InterPro" id="IPR011701">
    <property type="entry name" value="MFS"/>
</dbReference>
<dbReference type="GO" id="GO:0015134">
    <property type="term" value="F:hexuronate transmembrane transporter activity"/>
    <property type="evidence" value="ECO:0007669"/>
    <property type="project" value="TreeGrafter"/>
</dbReference>
<feature type="transmembrane region" description="Helical" evidence="5">
    <location>
        <begin position="80"/>
        <end position="99"/>
    </location>
</feature>
<keyword evidence="2 5" id="KW-0812">Transmembrane</keyword>
<dbReference type="InterPro" id="IPR050382">
    <property type="entry name" value="MFS_Na/Anion_cotransporter"/>
</dbReference>
<keyword evidence="3 5" id="KW-1133">Transmembrane helix</keyword>
<evidence type="ECO:0000256" key="5">
    <source>
        <dbReference type="SAM" id="Phobius"/>
    </source>
</evidence>
<evidence type="ECO:0000313" key="8">
    <source>
        <dbReference type="Proteomes" id="UP000030988"/>
    </source>
</evidence>
<gene>
    <name evidence="7" type="ORF">PK98_12655</name>
</gene>
<comment type="caution">
    <text evidence="7">The sequence shown here is derived from an EMBL/GenBank/DDBJ whole genome shotgun (WGS) entry which is preliminary data.</text>
</comment>
<feature type="transmembrane region" description="Helical" evidence="5">
    <location>
        <begin position="282"/>
        <end position="303"/>
    </location>
</feature>
<feature type="domain" description="Major facilitator superfamily (MFS) profile" evidence="6">
    <location>
        <begin position="15"/>
        <end position="428"/>
    </location>
</feature>
<evidence type="ECO:0000256" key="3">
    <source>
        <dbReference type="ARBA" id="ARBA00022989"/>
    </source>
</evidence>
<dbReference type="GO" id="GO:0016020">
    <property type="term" value="C:membrane"/>
    <property type="evidence" value="ECO:0007669"/>
    <property type="project" value="UniProtKB-SubCell"/>
</dbReference>
<keyword evidence="8" id="KW-1185">Reference proteome</keyword>
<dbReference type="Gene3D" id="1.20.1250.20">
    <property type="entry name" value="MFS general substrate transporter like domains"/>
    <property type="match status" value="2"/>
</dbReference>
<dbReference type="PROSITE" id="PS50850">
    <property type="entry name" value="MFS"/>
    <property type="match status" value="1"/>
</dbReference>
<feature type="transmembrane region" description="Helical" evidence="5">
    <location>
        <begin position="339"/>
        <end position="358"/>
    </location>
</feature>
<dbReference type="PANTHER" id="PTHR11662:SF285">
    <property type="entry name" value="HEXURONATE TRANSPORTER"/>
    <property type="match status" value="1"/>
</dbReference>
<feature type="transmembrane region" description="Helical" evidence="5">
    <location>
        <begin position="54"/>
        <end position="73"/>
    </location>
</feature>
<dbReference type="Pfam" id="PF07690">
    <property type="entry name" value="MFS_1"/>
    <property type="match status" value="1"/>
</dbReference>
<dbReference type="Proteomes" id="UP000030988">
    <property type="component" value="Unassembled WGS sequence"/>
</dbReference>
<comment type="subcellular location">
    <subcellularLocation>
        <location evidence="1">Membrane</location>
        <topology evidence="1">Multi-pass membrane protein</topology>
    </subcellularLocation>
</comment>